<dbReference type="InterPro" id="IPR050807">
    <property type="entry name" value="TransReg_Diox_bact_type"/>
</dbReference>
<accession>A0AB33IMA6</accession>
<dbReference type="RefSeq" id="WP_018307697.1">
    <property type="nucleotide sequence ID" value="NZ_AP023410.1"/>
</dbReference>
<dbReference type="InterPro" id="IPR001387">
    <property type="entry name" value="Cro/C1-type_HTH"/>
</dbReference>
<feature type="domain" description="HTH cro/C1-type" evidence="2">
    <location>
        <begin position="46"/>
        <end position="100"/>
    </location>
</feature>
<dbReference type="PANTHER" id="PTHR46797">
    <property type="entry name" value="HTH-TYPE TRANSCRIPTIONAL REGULATOR"/>
    <property type="match status" value="1"/>
</dbReference>
<name>A0AB33IMA6_ACEAC</name>
<dbReference type="CDD" id="cd00093">
    <property type="entry name" value="HTH_XRE"/>
    <property type="match status" value="1"/>
</dbReference>
<dbReference type="AlphaFoldDB" id="A0AB33IMA6"/>
<keyword evidence="1" id="KW-0238">DNA-binding</keyword>
<dbReference type="GO" id="GO:0005829">
    <property type="term" value="C:cytosol"/>
    <property type="evidence" value="ECO:0007669"/>
    <property type="project" value="TreeGrafter"/>
</dbReference>
<dbReference type="InterPro" id="IPR010982">
    <property type="entry name" value="Lambda_DNA-bd_dom_sf"/>
</dbReference>
<evidence type="ECO:0000313" key="3">
    <source>
        <dbReference type="EMBL" id="BCK77626.1"/>
    </source>
</evidence>
<dbReference type="SUPFAM" id="SSF47413">
    <property type="entry name" value="lambda repressor-like DNA-binding domains"/>
    <property type="match status" value="1"/>
</dbReference>
<dbReference type="PANTHER" id="PTHR46797:SF1">
    <property type="entry name" value="METHYLPHOSPHONATE SYNTHASE"/>
    <property type="match status" value="1"/>
</dbReference>
<keyword evidence="4" id="KW-1185">Reference proteome</keyword>
<dbReference type="Pfam" id="PF13443">
    <property type="entry name" value="HTH_26"/>
    <property type="match status" value="1"/>
</dbReference>
<dbReference type="EMBL" id="AP023410">
    <property type="protein sequence ID" value="BCK77626.1"/>
    <property type="molecule type" value="Genomic_DNA"/>
</dbReference>
<dbReference type="SMART" id="SM00530">
    <property type="entry name" value="HTH_XRE"/>
    <property type="match status" value="1"/>
</dbReference>
<dbReference type="PROSITE" id="PS50943">
    <property type="entry name" value="HTH_CROC1"/>
    <property type="match status" value="1"/>
</dbReference>
<evidence type="ECO:0000256" key="1">
    <source>
        <dbReference type="ARBA" id="ARBA00023125"/>
    </source>
</evidence>
<dbReference type="Proteomes" id="UP000516424">
    <property type="component" value="Chromosome"/>
</dbReference>
<protein>
    <recommendedName>
        <fullName evidence="2">HTH cro/C1-type domain-containing protein</fullName>
    </recommendedName>
</protein>
<organism evidence="3 4">
    <name type="scientific">Acetobacter aceti NBRC 14818</name>
    <dbReference type="NCBI Taxonomy" id="887700"/>
    <lineage>
        <taxon>Bacteria</taxon>
        <taxon>Pseudomonadati</taxon>
        <taxon>Pseudomonadota</taxon>
        <taxon>Alphaproteobacteria</taxon>
        <taxon>Acetobacterales</taxon>
        <taxon>Acetobacteraceae</taxon>
        <taxon>Acetobacter</taxon>
        <taxon>Acetobacter subgen. Acetobacter</taxon>
    </lineage>
</organism>
<dbReference type="Gene3D" id="1.10.260.40">
    <property type="entry name" value="lambda repressor-like DNA-binding domains"/>
    <property type="match status" value="1"/>
</dbReference>
<evidence type="ECO:0000313" key="4">
    <source>
        <dbReference type="Proteomes" id="UP000516424"/>
    </source>
</evidence>
<proteinExistence type="predicted"/>
<dbReference type="GO" id="GO:0003677">
    <property type="term" value="F:DNA binding"/>
    <property type="evidence" value="ECO:0007669"/>
    <property type="project" value="UniProtKB-KW"/>
</dbReference>
<sequence>MMAMFLCISIKKHATYVLLYALPRDIKSIGKNGMQNQLTIIIGTTMKKLRQDRNLTLEQLSVASGIDKDRLEIFESCKERPDAEELLNICKALEISISDLLDVKSN</sequence>
<reference evidence="3 4" key="1">
    <citation type="journal article" date="2011" name="Microbiology">
        <title>Transcriptome response to different carbon sources in Acetobacter aceti.</title>
        <authorList>
            <person name="Sakurai K."/>
            <person name="Arai H."/>
            <person name="Ishii M."/>
            <person name="Igarashi Y."/>
        </authorList>
    </citation>
    <scope>NUCLEOTIDE SEQUENCE [LARGE SCALE GENOMIC DNA]</scope>
    <source>
        <strain evidence="3 4">NBRC 14818</strain>
    </source>
</reference>
<gene>
    <name evidence="3" type="ORF">EMQ_3232</name>
</gene>
<evidence type="ECO:0000259" key="2">
    <source>
        <dbReference type="PROSITE" id="PS50943"/>
    </source>
</evidence>
<dbReference type="GO" id="GO:0003700">
    <property type="term" value="F:DNA-binding transcription factor activity"/>
    <property type="evidence" value="ECO:0007669"/>
    <property type="project" value="TreeGrafter"/>
</dbReference>